<keyword evidence="1" id="KW-0812">Transmembrane</keyword>
<dbReference type="Proteomes" id="UP000263486">
    <property type="component" value="Unassembled WGS sequence"/>
</dbReference>
<evidence type="ECO:0000313" key="3">
    <source>
        <dbReference type="Proteomes" id="UP000263486"/>
    </source>
</evidence>
<keyword evidence="3" id="KW-1185">Reference proteome</keyword>
<sequence length="262" mass="30699">MNKIIVWQIIITIILPIMVWYFKVKIPAKIKYDYDFKLSELESKLKLEEKVMEDLRRNAIVGAEKRQGILYTRKLEACDELWEEVQKLTSLKALSTYLMGIKEDEFLKSDYKNSNNSLLIESFGKITGFESQKKQTTKNKLSLQRPYLSERLWALYLAHSSVSIIIINKYESLKNGIDIRNLIDYNGILNLIKKVEPLKFSAYTEISSVNAFIILEVLENNVLNEIKKIHSGIEEDKKNIETNREIIKYAEELRIKEKLKDK</sequence>
<proteinExistence type="predicted"/>
<reference evidence="2 3" key="1">
    <citation type="submission" date="2018-08" db="EMBL/GenBank/DDBJ databases">
        <title>Draft genome sequence of Psychrilyobacter sp. strain SD5 isolated from Black Sea water.</title>
        <authorList>
            <person name="Yadav S."/>
            <person name="Villanueva L."/>
            <person name="Damste J.S.S."/>
        </authorList>
    </citation>
    <scope>NUCLEOTIDE SEQUENCE [LARGE SCALE GENOMIC DNA]</scope>
    <source>
        <strain evidence="2 3">SD5</strain>
    </source>
</reference>
<protein>
    <submittedName>
        <fullName evidence="2">Uncharacterized protein</fullName>
    </submittedName>
</protein>
<name>A0ABX9KKF9_9FUSO</name>
<evidence type="ECO:0000313" key="2">
    <source>
        <dbReference type="EMBL" id="REI42400.1"/>
    </source>
</evidence>
<keyword evidence="1" id="KW-1133">Transmembrane helix</keyword>
<evidence type="ECO:0000256" key="1">
    <source>
        <dbReference type="SAM" id="Phobius"/>
    </source>
</evidence>
<dbReference type="RefSeq" id="WP_114641441.1">
    <property type="nucleotide sequence ID" value="NZ_JAACIO010000004.1"/>
</dbReference>
<feature type="transmembrane region" description="Helical" evidence="1">
    <location>
        <begin position="6"/>
        <end position="22"/>
    </location>
</feature>
<accession>A0ABX9KKF9</accession>
<dbReference type="EMBL" id="QUAJ01000004">
    <property type="protein sequence ID" value="REI42400.1"/>
    <property type="molecule type" value="Genomic_DNA"/>
</dbReference>
<keyword evidence="1" id="KW-0472">Membrane</keyword>
<gene>
    <name evidence="2" type="ORF">DYH56_03345</name>
</gene>
<organism evidence="2 3">
    <name type="scientific">Psychrilyobacter piezotolerans</name>
    <dbReference type="NCBI Taxonomy" id="2293438"/>
    <lineage>
        <taxon>Bacteria</taxon>
        <taxon>Fusobacteriati</taxon>
        <taxon>Fusobacteriota</taxon>
        <taxon>Fusobacteriia</taxon>
        <taxon>Fusobacteriales</taxon>
        <taxon>Fusobacteriaceae</taxon>
        <taxon>Psychrilyobacter</taxon>
    </lineage>
</organism>
<comment type="caution">
    <text evidence="2">The sequence shown here is derived from an EMBL/GenBank/DDBJ whole genome shotgun (WGS) entry which is preliminary data.</text>
</comment>